<keyword evidence="3" id="KW-0378">Hydrolase</keyword>
<dbReference type="Proteomes" id="UP000886005">
    <property type="component" value="Unassembled WGS sequence"/>
</dbReference>
<dbReference type="InterPro" id="IPR026444">
    <property type="entry name" value="Secre_tail"/>
</dbReference>
<evidence type="ECO:0000256" key="1">
    <source>
        <dbReference type="ARBA" id="ARBA00011073"/>
    </source>
</evidence>
<organism evidence="7">
    <name type="scientific">Caldithrix abyssi</name>
    <dbReference type="NCBI Taxonomy" id="187145"/>
    <lineage>
        <taxon>Bacteria</taxon>
        <taxon>Pseudomonadati</taxon>
        <taxon>Calditrichota</taxon>
        <taxon>Calditrichia</taxon>
        <taxon>Calditrichales</taxon>
        <taxon>Calditrichaceae</taxon>
        <taxon>Caldithrix</taxon>
    </lineage>
</organism>
<dbReference type="SUPFAM" id="SSF52743">
    <property type="entry name" value="Subtilisin-like"/>
    <property type="match status" value="1"/>
</dbReference>
<gene>
    <name evidence="7" type="ORF">ENJ10_04905</name>
</gene>
<dbReference type="PANTHER" id="PTHR43806">
    <property type="entry name" value="PEPTIDASE S8"/>
    <property type="match status" value="1"/>
</dbReference>
<evidence type="ECO:0000256" key="4">
    <source>
        <dbReference type="ARBA" id="ARBA00022825"/>
    </source>
</evidence>
<keyword evidence="4" id="KW-0720">Serine protease</keyword>
<dbReference type="AlphaFoldDB" id="A0A7V1LYN6"/>
<dbReference type="Gene3D" id="3.40.50.200">
    <property type="entry name" value="Peptidase S8/S53 domain"/>
    <property type="match status" value="1"/>
</dbReference>
<comment type="caution">
    <text evidence="5">Lacks conserved residue(s) required for the propagation of feature annotation.</text>
</comment>
<sequence length="313" mass="33686">YNATYLLAKTEIDSIEQPVEEDNWVAGLEWAEAMGADIVSSSLGYIDWYDWEDMDGQTAVTTLAANIAEQKGLIVVNAMGNEGNNADHGTLIAPADGFFVISVGGVRPDGSYWTGASVGPTADNRIKPTVAAQAQFATVISTYNDSSFTQNNGTSFATPLVAGAIALLLQAHPSATPADIRMALQATSNRAGSPDKFTGYGIVNTPAALEWLNTNSNTAVDEFYVLQNAPNPFRDFSLIKVGLPVQSVVSMDIFNSLGQRVLSLPARTGEGQLSFLILGTQLPAGGIYFYRIKARVPETKRLHMFHGRMIFLR</sequence>
<reference evidence="7" key="1">
    <citation type="journal article" date="2020" name="mSystems">
        <title>Genome- and Community-Level Interaction Insights into Carbon Utilization and Element Cycling Functions of Hydrothermarchaeota in Hydrothermal Sediment.</title>
        <authorList>
            <person name="Zhou Z."/>
            <person name="Liu Y."/>
            <person name="Xu W."/>
            <person name="Pan J."/>
            <person name="Luo Z.H."/>
            <person name="Li M."/>
        </authorList>
    </citation>
    <scope>NUCLEOTIDE SEQUENCE [LARGE SCALE GENOMIC DNA]</scope>
    <source>
        <strain evidence="7">HyVt-456</strain>
    </source>
</reference>
<dbReference type="PANTHER" id="PTHR43806:SF67">
    <property type="entry name" value="EGF-LIKE DOMAIN-CONTAINING PROTEIN"/>
    <property type="match status" value="1"/>
</dbReference>
<evidence type="ECO:0000256" key="5">
    <source>
        <dbReference type="PROSITE-ProRule" id="PRU01240"/>
    </source>
</evidence>
<dbReference type="InterPro" id="IPR050131">
    <property type="entry name" value="Peptidase_S8_subtilisin-like"/>
</dbReference>
<evidence type="ECO:0000313" key="7">
    <source>
        <dbReference type="EMBL" id="HED10004.1"/>
    </source>
</evidence>
<feature type="non-terminal residue" evidence="7">
    <location>
        <position position="1"/>
    </location>
</feature>
<dbReference type="PROSITE" id="PS00138">
    <property type="entry name" value="SUBTILASE_SER"/>
    <property type="match status" value="1"/>
</dbReference>
<comment type="similarity">
    <text evidence="1 5">Belongs to the peptidase S8 family.</text>
</comment>
<keyword evidence="2" id="KW-0645">Protease</keyword>
<dbReference type="InterPro" id="IPR023828">
    <property type="entry name" value="Peptidase_S8_Ser-AS"/>
</dbReference>
<dbReference type="InterPro" id="IPR000209">
    <property type="entry name" value="Peptidase_S8/S53_dom"/>
</dbReference>
<dbReference type="Pfam" id="PF00082">
    <property type="entry name" value="Peptidase_S8"/>
    <property type="match status" value="1"/>
</dbReference>
<dbReference type="NCBIfam" id="TIGR04183">
    <property type="entry name" value="Por_Secre_tail"/>
    <property type="match status" value="1"/>
</dbReference>
<evidence type="ECO:0000259" key="6">
    <source>
        <dbReference type="Pfam" id="PF00082"/>
    </source>
</evidence>
<proteinExistence type="inferred from homology"/>
<dbReference type="GO" id="GO:0004252">
    <property type="term" value="F:serine-type endopeptidase activity"/>
    <property type="evidence" value="ECO:0007669"/>
    <property type="project" value="InterPro"/>
</dbReference>
<evidence type="ECO:0000256" key="3">
    <source>
        <dbReference type="ARBA" id="ARBA00022801"/>
    </source>
</evidence>
<name>A0A7V1LYN6_CALAY</name>
<dbReference type="GO" id="GO:0006508">
    <property type="term" value="P:proteolysis"/>
    <property type="evidence" value="ECO:0007669"/>
    <property type="project" value="UniProtKB-KW"/>
</dbReference>
<protein>
    <submittedName>
        <fullName evidence="7">T9SS type A sorting domain-containing protein</fullName>
    </submittedName>
</protein>
<evidence type="ECO:0000256" key="2">
    <source>
        <dbReference type="ARBA" id="ARBA00022670"/>
    </source>
</evidence>
<dbReference type="InterPro" id="IPR036852">
    <property type="entry name" value="Peptidase_S8/S53_dom_sf"/>
</dbReference>
<feature type="domain" description="Peptidase S8/S53" evidence="6">
    <location>
        <begin position="22"/>
        <end position="201"/>
    </location>
</feature>
<comment type="caution">
    <text evidence="7">The sequence shown here is derived from an EMBL/GenBank/DDBJ whole genome shotgun (WGS) entry which is preliminary data.</text>
</comment>
<dbReference type="PROSITE" id="PS51892">
    <property type="entry name" value="SUBTILASE"/>
    <property type="match status" value="1"/>
</dbReference>
<accession>A0A7V1LYN6</accession>
<dbReference type="EMBL" id="DRLD01000132">
    <property type="protein sequence ID" value="HED10004.1"/>
    <property type="molecule type" value="Genomic_DNA"/>
</dbReference>